<dbReference type="Proteomes" id="UP001605036">
    <property type="component" value="Unassembled WGS sequence"/>
</dbReference>
<keyword evidence="2" id="KW-1185">Reference proteome</keyword>
<evidence type="ECO:0000313" key="1">
    <source>
        <dbReference type="EMBL" id="KAL2649698.1"/>
    </source>
</evidence>
<organism evidence="1 2">
    <name type="scientific">Riccia fluitans</name>
    <dbReference type="NCBI Taxonomy" id="41844"/>
    <lineage>
        <taxon>Eukaryota</taxon>
        <taxon>Viridiplantae</taxon>
        <taxon>Streptophyta</taxon>
        <taxon>Embryophyta</taxon>
        <taxon>Marchantiophyta</taxon>
        <taxon>Marchantiopsida</taxon>
        <taxon>Marchantiidae</taxon>
        <taxon>Marchantiales</taxon>
        <taxon>Ricciaceae</taxon>
        <taxon>Riccia</taxon>
    </lineage>
</organism>
<protein>
    <submittedName>
        <fullName evidence="1">Uncharacterized protein</fullName>
    </submittedName>
</protein>
<name>A0ABD1ZEB8_9MARC</name>
<dbReference type="EMBL" id="JBHFFA010000001">
    <property type="protein sequence ID" value="KAL2649698.1"/>
    <property type="molecule type" value="Genomic_DNA"/>
</dbReference>
<gene>
    <name evidence="1" type="ORF">R1flu_017826</name>
</gene>
<accession>A0ABD1ZEB8</accession>
<dbReference type="Pfam" id="PF09419">
    <property type="entry name" value="PGP_phosphatase"/>
    <property type="match status" value="1"/>
</dbReference>
<dbReference type="AlphaFoldDB" id="A0ABD1ZEB8"/>
<comment type="caution">
    <text evidence="1">The sequence shown here is derived from an EMBL/GenBank/DDBJ whole genome shotgun (WGS) entry which is preliminary data.</text>
</comment>
<sequence length="172" mass="19506">MSACRTFHWKALRARGFEAVVFDKDNTLTAPCGQSIWPPLVESLEECRATFSGRLALLSNSAGLYQYDADGAEANKLFFLLSQVFWGKYDSRLDLWIGKLLEIRKNMVYGNSNSMLTIRSAPSTTAGEPFVVRKVRALEDALVDWWRNQGVGPTKHSLYEHPVDSIKDPEFW</sequence>
<dbReference type="InterPro" id="IPR027706">
    <property type="entry name" value="PGP_Pase"/>
</dbReference>
<evidence type="ECO:0000313" key="2">
    <source>
        <dbReference type="Proteomes" id="UP001605036"/>
    </source>
</evidence>
<reference evidence="1 2" key="1">
    <citation type="submission" date="2024-09" db="EMBL/GenBank/DDBJ databases">
        <title>Chromosome-scale assembly of Riccia fluitans.</title>
        <authorList>
            <person name="Paukszto L."/>
            <person name="Sawicki J."/>
            <person name="Karawczyk K."/>
            <person name="Piernik-Szablinska J."/>
            <person name="Szczecinska M."/>
            <person name="Mazdziarz M."/>
        </authorList>
    </citation>
    <scope>NUCLEOTIDE SEQUENCE [LARGE SCALE GENOMIC DNA]</scope>
    <source>
        <strain evidence="1">Rf_01</strain>
        <tissue evidence="1">Aerial parts of the thallus</tissue>
    </source>
</reference>
<proteinExistence type="predicted"/>